<dbReference type="OrthoDB" id="19174at2759"/>
<comment type="caution">
    <text evidence="4">The sequence shown here is derived from an EMBL/GenBank/DDBJ whole genome shotgun (WGS) entry which is preliminary data.</text>
</comment>
<feature type="non-terminal residue" evidence="4">
    <location>
        <position position="1"/>
    </location>
</feature>
<keyword evidence="2 3" id="KW-0040">ANK repeat</keyword>
<dbReference type="GO" id="GO:0085020">
    <property type="term" value="P:protein K6-linked ubiquitination"/>
    <property type="evidence" value="ECO:0007669"/>
    <property type="project" value="TreeGrafter"/>
</dbReference>
<dbReference type="PROSITE" id="PS50297">
    <property type="entry name" value="ANK_REP_REGION"/>
    <property type="match status" value="1"/>
</dbReference>
<dbReference type="SUPFAM" id="SSF48403">
    <property type="entry name" value="Ankyrin repeat"/>
    <property type="match status" value="1"/>
</dbReference>
<dbReference type="STRING" id="56484.A0A1Y2F2R5"/>
<evidence type="ECO:0000313" key="5">
    <source>
        <dbReference type="Proteomes" id="UP000193685"/>
    </source>
</evidence>
<dbReference type="AlphaFoldDB" id="A0A1Y2F2R5"/>
<sequence>NIFLAASENDLETVKQHISAGADINALDEHGYSCMHAAASYAHLTLLDLLVAHGGDLNLQDHEGDTPLFVVETAPMAALLISCGADPAHRNKEGKTALAHHREEDEFPEVIAYLQTVTPGESEQVVLPNGSTAAYTAAGDATVQVDAEEAMHALSQEQRDQIDALMRQSQEDGVNRDAALSRIIESALLG</sequence>
<feature type="non-terminal residue" evidence="4">
    <location>
        <position position="190"/>
    </location>
</feature>
<gene>
    <name evidence="4" type="ORF">BCR37DRAFT_337480</name>
</gene>
<dbReference type="OMA" id="CLFVTET"/>
<dbReference type="Pfam" id="PF12796">
    <property type="entry name" value="Ank_2"/>
    <property type="match status" value="1"/>
</dbReference>
<dbReference type="Proteomes" id="UP000193685">
    <property type="component" value="Unassembled WGS sequence"/>
</dbReference>
<dbReference type="InterPro" id="IPR036770">
    <property type="entry name" value="Ankyrin_rpt-contain_sf"/>
</dbReference>
<evidence type="ECO:0000256" key="2">
    <source>
        <dbReference type="ARBA" id="ARBA00023043"/>
    </source>
</evidence>
<dbReference type="EMBL" id="MCFI01000018">
    <property type="protein sequence ID" value="ORY78152.1"/>
    <property type="molecule type" value="Genomic_DNA"/>
</dbReference>
<feature type="repeat" description="ANK" evidence="3">
    <location>
        <begin position="30"/>
        <end position="62"/>
    </location>
</feature>
<dbReference type="SMART" id="SM00248">
    <property type="entry name" value="ANK"/>
    <property type="match status" value="2"/>
</dbReference>
<dbReference type="PANTHER" id="PTHR24171:SF8">
    <property type="entry name" value="BRCA1-ASSOCIATED RING DOMAIN PROTEIN 1"/>
    <property type="match status" value="1"/>
</dbReference>
<organism evidence="4 5">
    <name type="scientific">Protomyces lactucae-debilis</name>
    <dbReference type="NCBI Taxonomy" id="2754530"/>
    <lineage>
        <taxon>Eukaryota</taxon>
        <taxon>Fungi</taxon>
        <taxon>Dikarya</taxon>
        <taxon>Ascomycota</taxon>
        <taxon>Taphrinomycotina</taxon>
        <taxon>Taphrinomycetes</taxon>
        <taxon>Taphrinales</taxon>
        <taxon>Protomycetaceae</taxon>
        <taxon>Protomyces</taxon>
    </lineage>
</organism>
<proteinExistence type="predicted"/>
<dbReference type="PROSITE" id="PS50088">
    <property type="entry name" value="ANK_REPEAT"/>
    <property type="match status" value="2"/>
</dbReference>
<protein>
    <submittedName>
        <fullName evidence="4">Ankyrin</fullName>
    </submittedName>
</protein>
<evidence type="ECO:0000256" key="3">
    <source>
        <dbReference type="PROSITE-ProRule" id="PRU00023"/>
    </source>
</evidence>
<keyword evidence="5" id="KW-1185">Reference proteome</keyword>
<dbReference type="GeneID" id="63783861"/>
<dbReference type="Gene3D" id="1.25.40.20">
    <property type="entry name" value="Ankyrin repeat-containing domain"/>
    <property type="match status" value="1"/>
</dbReference>
<accession>A0A1Y2F2R5</accession>
<keyword evidence="1" id="KW-0677">Repeat</keyword>
<evidence type="ECO:0000256" key="1">
    <source>
        <dbReference type="ARBA" id="ARBA00022737"/>
    </source>
</evidence>
<dbReference type="InterPro" id="IPR002110">
    <property type="entry name" value="Ankyrin_rpt"/>
</dbReference>
<dbReference type="RefSeq" id="XP_040723263.1">
    <property type="nucleotide sequence ID" value="XM_040867262.1"/>
</dbReference>
<reference evidence="4 5" key="1">
    <citation type="submission" date="2016-07" db="EMBL/GenBank/DDBJ databases">
        <title>Pervasive Adenine N6-methylation of Active Genes in Fungi.</title>
        <authorList>
            <consortium name="DOE Joint Genome Institute"/>
            <person name="Mondo S.J."/>
            <person name="Dannebaum R.O."/>
            <person name="Kuo R.C."/>
            <person name="Labutti K."/>
            <person name="Haridas S."/>
            <person name="Kuo A."/>
            <person name="Salamov A."/>
            <person name="Ahrendt S.R."/>
            <person name="Lipzen A."/>
            <person name="Sullivan W."/>
            <person name="Andreopoulos W.B."/>
            <person name="Clum A."/>
            <person name="Lindquist E."/>
            <person name="Daum C."/>
            <person name="Ramamoorthy G.K."/>
            <person name="Gryganskyi A."/>
            <person name="Culley D."/>
            <person name="Magnuson J.K."/>
            <person name="James T.Y."/>
            <person name="O'Malley M.A."/>
            <person name="Stajich J.E."/>
            <person name="Spatafora J.W."/>
            <person name="Visel A."/>
            <person name="Grigoriev I.V."/>
        </authorList>
    </citation>
    <scope>NUCLEOTIDE SEQUENCE [LARGE SCALE GENOMIC DNA]</scope>
    <source>
        <strain evidence="4 5">12-1054</strain>
    </source>
</reference>
<dbReference type="PANTHER" id="PTHR24171">
    <property type="entry name" value="ANKYRIN REPEAT DOMAIN-CONTAINING PROTEIN 39-RELATED"/>
    <property type="match status" value="1"/>
</dbReference>
<dbReference type="GO" id="GO:0004842">
    <property type="term" value="F:ubiquitin-protein transferase activity"/>
    <property type="evidence" value="ECO:0007669"/>
    <property type="project" value="TreeGrafter"/>
</dbReference>
<name>A0A1Y2F2R5_PROLT</name>
<feature type="repeat" description="ANK" evidence="3">
    <location>
        <begin position="1"/>
        <end position="29"/>
    </location>
</feature>
<evidence type="ECO:0000313" key="4">
    <source>
        <dbReference type="EMBL" id="ORY78152.1"/>
    </source>
</evidence>